<dbReference type="AlphaFoldDB" id="A0A6F8SPW4"/>
<evidence type="ECO:0000313" key="1">
    <source>
        <dbReference type="EMBL" id="BCA89814.1"/>
    </source>
</evidence>
<reference evidence="2" key="1">
    <citation type="journal article" date="2020" name="Microbiol. Resour. Announc.">
        <title>Complete Genome Sequence of Adlercreutzia sp. Strain 8CFCBH1, a Potent Producer of Equol, Isolated from Healthy Japanese Feces.</title>
        <authorList>
            <person name="Ogata Y."/>
            <person name="Sakamoto M."/>
            <person name="Ohkuma M."/>
            <person name="Hattori M."/>
            <person name="Suda W."/>
        </authorList>
    </citation>
    <scope>NUCLEOTIDE SEQUENCE [LARGE SCALE GENOMIC DNA]</scope>
    <source>
        <strain evidence="2">8CFCBH1</strain>
    </source>
</reference>
<sequence length="209" mass="23518">MGRWDFKTTPGWHWESIKPGGQARFRVKDSWIEETPAAKYPGLALLAGGEMSTGRSFSDPSSDHYLYIAESRMSRDRAHSKIIDKLSTAIGYDNAVHLFSIAPSGYSAIGREIRSGGIDSTIFNFILSKDWHFSRMMPDGGQSLAQKLDKALYFDSESWNFHTLAINDEVVTYSFYLGPGTTQEMNVFSQFWGTDSNTGCNYFFNSIEV</sequence>
<reference evidence="2" key="2">
    <citation type="submission" date="2020-03" db="EMBL/GenBank/DDBJ databases">
        <title>Complete Genome Sequence of Adlercreutzia sp. strain 8CFCBH1 Producing Equol, Isolated from Healthy Japanese Feces.</title>
        <authorList>
            <person name="Ogata Y."/>
            <person name="Sakamoto M."/>
            <person name="Ohkuma M."/>
            <person name="Hattori M."/>
            <person name="Suda W."/>
        </authorList>
    </citation>
    <scope>NUCLEOTIDE SEQUENCE [LARGE SCALE GENOMIC DNA]</scope>
    <source>
        <strain evidence="2">8CFCBH1</strain>
    </source>
</reference>
<gene>
    <name evidence="1" type="ORF">ADCFC_23110</name>
</gene>
<keyword evidence="2" id="KW-1185">Reference proteome</keyword>
<name>A0A6F8SPW4_9ACTN</name>
<organism evidence="1 2">
    <name type="scientific">Adlercreutzia hattorii</name>
    <dbReference type="NCBI Taxonomy" id="2707299"/>
    <lineage>
        <taxon>Bacteria</taxon>
        <taxon>Bacillati</taxon>
        <taxon>Actinomycetota</taxon>
        <taxon>Coriobacteriia</taxon>
        <taxon>Eggerthellales</taxon>
        <taxon>Eggerthellaceae</taxon>
        <taxon>Adlercreutzia</taxon>
    </lineage>
</organism>
<proteinExistence type="predicted"/>
<dbReference type="KEGG" id="ahat:ADCFC_24330"/>
<dbReference type="RefSeq" id="WP_114538960.1">
    <property type="nucleotide sequence ID" value="NZ_AP022829.1"/>
</dbReference>
<protein>
    <submittedName>
        <fullName evidence="1">Uncharacterized protein</fullName>
    </submittedName>
</protein>
<dbReference type="EMBL" id="AP022829">
    <property type="protein sequence ID" value="BCA89814.1"/>
    <property type="molecule type" value="Genomic_DNA"/>
</dbReference>
<accession>A0A6F8SPW4</accession>
<dbReference type="Proteomes" id="UP000501727">
    <property type="component" value="Chromosome"/>
</dbReference>
<evidence type="ECO:0000313" key="2">
    <source>
        <dbReference type="Proteomes" id="UP000501727"/>
    </source>
</evidence>